<evidence type="ECO:0000256" key="1">
    <source>
        <dbReference type="ARBA" id="ARBA00004123"/>
    </source>
</evidence>
<dbReference type="GO" id="GO:0005634">
    <property type="term" value="C:nucleus"/>
    <property type="evidence" value="ECO:0007669"/>
    <property type="project" value="UniProtKB-SubCell"/>
</dbReference>
<gene>
    <name evidence="13" type="ORF">THRCLA_06409</name>
</gene>
<evidence type="ECO:0000256" key="4">
    <source>
        <dbReference type="ARBA" id="ARBA00022763"/>
    </source>
</evidence>
<keyword evidence="6" id="KW-0269">Exonuclease</keyword>
<keyword evidence="12" id="KW-0812">Transmembrane</keyword>
<feature type="transmembrane region" description="Helical" evidence="12">
    <location>
        <begin position="473"/>
        <end position="495"/>
    </location>
</feature>
<feature type="binding site" evidence="10">
    <location>
        <position position="698"/>
    </location>
    <ligand>
        <name>substrate</name>
    </ligand>
</feature>
<organism evidence="13 14">
    <name type="scientific">Thraustotheca clavata</name>
    <dbReference type="NCBI Taxonomy" id="74557"/>
    <lineage>
        <taxon>Eukaryota</taxon>
        <taxon>Sar</taxon>
        <taxon>Stramenopiles</taxon>
        <taxon>Oomycota</taxon>
        <taxon>Saprolegniomycetes</taxon>
        <taxon>Saprolegniales</taxon>
        <taxon>Achlyaceae</taxon>
        <taxon>Thraustotheca</taxon>
    </lineage>
</organism>
<evidence type="ECO:0000256" key="12">
    <source>
        <dbReference type="SAM" id="Phobius"/>
    </source>
</evidence>
<dbReference type="Gene3D" id="3.30.870.10">
    <property type="entry name" value="Endonuclease Chain A"/>
    <property type="match status" value="2"/>
</dbReference>
<feature type="transmembrane region" description="Helical" evidence="12">
    <location>
        <begin position="410"/>
        <end position="428"/>
    </location>
</feature>
<dbReference type="GO" id="GO:0003690">
    <property type="term" value="F:double-stranded DNA binding"/>
    <property type="evidence" value="ECO:0007669"/>
    <property type="project" value="TreeGrafter"/>
</dbReference>
<dbReference type="GO" id="GO:0017005">
    <property type="term" value="F:3'-tyrosyl-DNA phosphodiesterase activity"/>
    <property type="evidence" value="ECO:0007669"/>
    <property type="project" value="TreeGrafter"/>
</dbReference>
<keyword evidence="14" id="KW-1185">Reference proteome</keyword>
<dbReference type="InterPro" id="IPR010347">
    <property type="entry name" value="Tdp1"/>
</dbReference>
<protein>
    <submittedName>
        <fullName evidence="13">Tyrosyl-DNA phosphodiesterase</fullName>
    </submittedName>
</protein>
<dbReference type="GO" id="GO:0006281">
    <property type="term" value="P:DNA repair"/>
    <property type="evidence" value="ECO:0007669"/>
    <property type="project" value="UniProtKB-KW"/>
</dbReference>
<evidence type="ECO:0000256" key="2">
    <source>
        <dbReference type="ARBA" id="ARBA00010205"/>
    </source>
</evidence>
<evidence type="ECO:0000256" key="8">
    <source>
        <dbReference type="ARBA" id="ARBA00023242"/>
    </source>
</evidence>
<comment type="subcellular location">
    <subcellularLocation>
        <location evidence="1">Nucleus</location>
    </subcellularLocation>
</comment>
<keyword evidence="3" id="KW-0540">Nuclease</keyword>
<name>A0A1V9ZNZ3_9STRA</name>
<dbReference type="Pfam" id="PF06087">
    <property type="entry name" value="Tyr-DNA_phospho"/>
    <property type="match status" value="1"/>
</dbReference>
<dbReference type="PANTHER" id="PTHR12415">
    <property type="entry name" value="TYROSYL-DNA PHOSPHODIESTERASE 1"/>
    <property type="match status" value="1"/>
</dbReference>
<evidence type="ECO:0000256" key="7">
    <source>
        <dbReference type="ARBA" id="ARBA00023204"/>
    </source>
</evidence>
<feature type="active site" description="Nucleophile" evidence="9">
    <location>
        <position position="696"/>
    </location>
</feature>
<feature type="site" description="Interaction with DNA" evidence="11">
    <location>
        <position position="938"/>
    </location>
</feature>
<feature type="transmembrane region" description="Helical" evidence="12">
    <location>
        <begin position="377"/>
        <end position="403"/>
    </location>
</feature>
<dbReference type="AlphaFoldDB" id="A0A1V9ZNZ3"/>
<evidence type="ECO:0000313" key="14">
    <source>
        <dbReference type="Proteomes" id="UP000243217"/>
    </source>
</evidence>
<comment type="similarity">
    <text evidence="2">Belongs to the tyrosyl-DNA phosphodiesterase family.</text>
</comment>
<feature type="binding site" evidence="10">
    <location>
        <position position="916"/>
    </location>
    <ligand>
        <name>substrate</name>
    </ligand>
</feature>
<keyword evidence="7" id="KW-0234">DNA repair</keyword>
<dbReference type="CDD" id="cd09122">
    <property type="entry name" value="PLDc_Tdp1_1"/>
    <property type="match status" value="1"/>
</dbReference>
<feature type="transmembrane region" description="Helical" evidence="12">
    <location>
        <begin position="36"/>
        <end position="56"/>
    </location>
</feature>
<evidence type="ECO:0000313" key="13">
    <source>
        <dbReference type="EMBL" id="OQR99715.1"/>
    </source>
</evidence>
<dbReference type="STRING" id="74557.A0A1V9ZNZ3"/>
<keyword evidence="12" id="KW-1133">Transmembrane helix</keyword>
<accession>A0A1V9ZNZ3</accession>
<sequence length="1024" mass="113702">MVLGSSGNSRRITTQSSGKALDAKAQASAFQVFSRIGSNLIAGCLLLVSLVTLLVLHTQGLFDRHVVLTTPQTPEFWSLYGQSCQVSMRGFVKNTCSAMEMNTTTAAAWRRLGALMAIAWAPPKPWYITTCIVGPPHQGWAYVVFLASATSFPSCVPSDGPQFIDGMGMLTTTTANDSALNLYQLTLYGDTMNYSSSQSHTNSDGTTVRLFSNTTKFLIAVDGTFPASWIDSTSSVIKSAPLGSRYLVETHDESYFVDMTSEAASLPLKGWSEGRVNKKVPVIATAAASVVANYTELAIIQGLLSVASLLFLSGDVVMTWMGLKVVWKRQPVLSYDLLLGLEQRKFVLVLWALNCTPSLLYADVARVYYGTENGADIWLLSLLVLGNFTAFLMISGITLLQYLPSPFKGVIPFSTPVFLFASTISVLYTGNQKYAYASNEFLSGKWLLALNINGTRRPAGAYVDENVTSVGTLLLPTLIYPTLVSFGIAIVYAMIQRYYNCRCLFVATGWAKQNSFFKTRRLPSYISSLPLGPETTIRMGNKSFIKPSTMAVLGFATVIEKTDPNKLPPKRPNNIAPAVNCKIPTPPPCKPLNETPTSVIISTYSLVPVILNWFRPMPHENCISFNDILAGEFTHAILTNYKIDAEWLLKQSTRLEQVPVLLCHGGDQQRMKNAIGKRTNITVIAPPLPIPYGTHHTKMTVLFYSQFVRVAIFTANFLAGDWNDKTQGIWYQDFPLKEESTTSTATNTFEQDLAGYLSSLHPKVADWCATKLALYDFNQAQVILIPSVPGTYSTPTDMHKYGHLRLKKVLEQNNVSKKPNQPVVAQFSSFGSLNESWLMEFLSSFRLCTVSILPPPKEFHIVWPSVAAVRGSIEGWRAGGALPCPLKNLKPFLHKYLRSWCPPETLARTRVMPHIKTFTRISKEGELDFVLLTSANLSQAAWGCYQKQKTQFMVRSYELGVLFIPSEGTQFQFASTPDTISPHTQHFPLPYLWPPKTYDIRSEEPWSWDQTRDDVDDFGQTYEP</sequence>
<dbReference type="PANTHER" id="PTHR12415:SF0">
    <property type="entry name" value="TYROSYL-DNA PHOSPHODIESTERASE 1"/>
    <property type="match status" value="1"/>
</dbReference>
<dbReference type="SUPFAM" id="SSF56024">
    <property type="entry name" value="Phospholipase D/nuclease"/>
    <property type="match status" value="2"/>
</dbReference>
<feature type="active site" description="Proton donor/acceptor" evidence="9">
    <location>
        <position position="914"/>
    </location>
</feature>
<reference evidence="13 14" key="1">
    <citation type="journal article" date="2014" name="Genome Biol. Evol.">
        <title>The secreted proteins of Achlya hypogyna and Thraustotheca clavata identify the ancestral oomycete secretome and reveal gene acquisitions by horizontal gene transfer.</title>
        <authorList>
            <person name="Misner I."/>
            <person name="Blouin N."/>
            <person name="Leonard G."/>
            <person name="Richards T.A."/>
            <person name="Lane C.E."/>
        </authorList>
    </citation>
    <scope>NUCLEOTIDE SEQUENCE [LARGE SCALE GENOMIC DNA]</scope>
    <source>
        <strain evidence="13 14">ATCC 34112</strain>
    </source>
</reference>
<proteinExistence type="inferred from homology"/>
<evidence type="ECO:0000256" key="6">
    <source>
        <dbReference type="ARBA" id="ARBA00022839"/>
    </source>
</evidence>
<keyword evidence="12" id="KW-0472">Membrane</keyword>
<keyword evidence="5" id="KW-0378">Hydrolase</keyword>
<evidence type="ECO:0000256" key="9">
    <source>
        <dbReference type="PIRSR" id="PIRSR610347-1"/>
    </source>
</evidence>
<keyword evidence="4" id="KW-0227">DNA damage</keyword>
<comment type="caution">
    <text evidence="13">The sequence shown here is derived from an EMBL/GenBank/DDBJ whole genome shotgun (WGS) entry which is preliminary data.</text>
</comment>
<keyword evidence="8" id="KW-0539">Nucleus</keyword>
<dbReference type="GO" id="GO:0003697">
    <property type="term" value="F:single-stranded DNA binding"/>
    <property type="evidence" value="ECO:0007669"/>
    <property type="project" value="TreeGrafter"/>
</dbReference>
<feature type="transmembrane region" description="Helical" evidence="12">
    <location>
        <begin position="346"/>
        <end position="365"/>
    </location>
</feature>
<dbReference type="EMBL" id="JNBS01001785">
    <property type="protein sequence ID" value="OQR99715.1"/>
    <property type="molecule type" value="Genomic_DNA"/>
</dbReference>
<evidence type="ECO:0000256" key="10">
    <source>
        <dbReference type="PIRSR" id="PIRSR610347-2"/>
    </source>
</evidence>
<evidence type="ECO:0000256" key="5">
    <source>
        <dbReference type="ARBA" id="ARBA00022801"/>
    </source>
</evidence>
<dbReference type="Proteomes" id="UP000243217">
    <property type="component" value="Unassembled WGS sequence"/>
</dbReference>
<dbReference type="GO" id="GO:0004527">
    <property type="term" value="F:exonuclease activity"/>
    <property type="evidence" value="ECO:0007669"/>
    <property type="project" value="UniProtKB-KW"/>
</dbReference>
<evidence type="ECO:0000256" key="11">
    <source>
        <dbReference type="PIRSR" id="PIRSR610347-3"/>
    </source>
</evidence>
<dbReference type="OrthoDB" id="47785at2759"/>
<evidence type="ECO:0000256" key="3">
    <source>
        <dbReference type="ARBA" id="ARBA00022722"/>
    </source>
</evidence>